<dbReference type="Pfam" id="PF09935">
    <property type="entry name" value="DUF2167"/>
    <property type="match status" value="1"/>
</dbReference>
<gene>
    <name evidence="3" type="ORF">GCM10007874_33990</name>
</gene>
<keyword evidence="2" id="KW-0732">Signal</keyword>
<evidence type="ECO:0000313" key="4">
    <source>
        <dbReference type="Proteomes" id="UP001156882"/>
    </source>
</evidence>
<evidence type="ECO:0008006" key="5">
    <source>
        <dbReference type="Google" id="ProtNLM"/>
    </source>
</evidence>
<feature type="signal peptide" evidence="2">
    <location>
        <begin position="1"/>
        <end position="25"/>
    </location>
</feature>
<organism evidence="3 4">
    <name type="scientific">Labrys miyagiensis</name>
    <dbReference type="NCBI Taxonomy" id="346912"/>
    <lineage>
        <taxon>Bacteria</taxon>
        <taxon>Pseudomonadati</taxon>
        <taxon>Pseudomonadota</taxon>
        <taxon>Alphaproteobacteria</taxon>
        <taxon>Hyphomicrobiales</taxon>
        <taxon>Xanthobacteraceae</taxon>
        <taxon>Labrys</taxon>
    </lineage>
</organism>
<keyword evidence="1" id="KW-1133">Transmembrane helix</keyword>
<keyword evidence="4" id="KW-1185">Reference proteome</keyword>
<proteinExistence type="predicted"/>
<keyword evidence="1" id="KW-0472">Membrane</keyword>
<dbReference type="Proteomes" id="UP001156882">
    <property type="component" value="Unassembled WGS sequence"/>
</dbReference>
<feature type="chain" id="PRO_5046850680" description="DUF2167 domain-containing protein" evidence="2">
    <location>
        <begin position="26"/>
        <end position="303"/>
    </location>
</feature>
<dbReference type="InterPro" id="IPR018682">
    <property type="entry name" value="DUF2167_membr"/>
</dbReference>
<feature type="transmembrane region" description="Helical" evidence="1">
    <location>
        <begin position="275"/>
        <end position="297"/>
    </location>
</feature>
<evidence type="ECO:0000256" key="1">
    <source>
        <dbReference type="SAM" id="Phobius"/>
    </source>
</evidence>
<comment type="caution">
    <text evidence="3">The sequence shown here is derived from an EMBL/GenBank/DDBJ whole genome shotgun (WGS) entry which is preliminary data.</text>
</comment>
<name>A0ABQ6CQ76_9HYPH</name>
<evidence type="ECO:0000256" key="2">
    <source>
        <dbReference type="SAM" id="SignalP"/>
    </source>
</evidence>
<sequence length="303" mass="32310">MNARRILAAMLAAALLFVGITALQAQETDGQKQAVALQAAVDAMQKVLQPGPVEVKLAGRASLQVPTGAGFVRQPEAGAWAKVVGYDKDVSLLNPDLMGIAIPMSEENWVVFINYHAGTRVVDDSAKDWDPDALLNALKASNEAGNVPRQQRGEPQIEVRGWLEAPKYDSAAHKLIWATSTIEKGGDADEGTANVHAYALGKDSYFELTMVSPANEVVSHLTMAEALLSGLQFGGGQQYGDAVSGGDIKERSLTSLIATLPSSFMDKATAFAAAYWLWLAIGLVILIIVLVGLPRLLRRGDAM</sequence>
<dbReference type="EMBL" id="BSPC01000028">
    <property type="protein sequence ID" value="GLS20382.1"/>
    <property type="molecule type" value="Genomic_DNA"/>
</dbReference>
<protein>
    <recommendedName>
        <fullName evidence="5">DUF2167 domain-containing protein</fullName>
    </recommendedName>
</protein>
<keyword evidence="1" id="KW-0812">Transmembrane</keyword>
<dbReference type="RefSeq" id="WP_284313470.1">
    <property type="nucleotide sequence ID" value="NZ_BSPC01000028.1"/>
</dbReference>
<evidence type="ECO:0000313" key="3">
    <source>
        <dbReference type="EMBL" id="GLS20382.1"/>
    </source>
</evidence>
<reference evidence="4" key="1">
    <citation type="journal article" date="2019" name="Int. J. Syst. Evol. Microbiol.">
        <title>The Global Catalogue of Microorganisms (GCM) 10K type strain sequencing project: providing services to taxonomists for standard genome sequencing and annotation.</title>
        <authorList>
            <consortium name="The Broad Institute Genomics Platform"/>
            <consortium name="The Broad Institute Genome Sequencing Center for Infectious Disease"/>
            <person name="Wu L."/>
            <person name="Ma J."/>
        </authorList>
    </citation>
    <scope>NUCLEOTIDE SEQUENCE [LARGE SCALE GENOMIC DNA]</scope>
    <source>
        <strain evidence="4">NBRC 101365</strain>
    </source>
</reference>
<accession>A0ABQ6CQ76</accession>